<dbReference type="InterPro" id="IPR051087">
    <property type="entry name" value="Mitochondrial_ACSM"/>
</dbReference>
<dbReference type="InterPro" id="IPR049515">
    <property type="entry name" value="MACS_put"/>
</dbReference>
<dbReference type="PROSITE" id="PS00455">
    <property type="entry name" value="AMP_BINDING"/>
    <property type="match status" value="1"/>
</dbReference>
<accession>A0A6J5F467</accession>
<dbReference type="InterPro" id="IPR042099">
    <property type="entry name" value="ANL_N_sf"/>
</dbReference>
<evidence type="ECO:0000256" key="5">
    <source>
        <dbReference type="SAM" id="MobiDB-lite"/>
    </source>
</evidence>
<feature type="compositionally biased region" description="Basic and acidic residues" evidence="5">
    <location>
        <begin position="172"/>
        <end position="183"/>
    </location>
</feature>
<dbReference type="PANTHER" id="PTHR43605">
    <property type="entry name" value="ACYL-COENZYME A SYNTHETASE"/>
    <property type="match status" value="1"/>
</dbReference>
<feature type="domain" description="AMP-dependent synthetase/ligase" evidence="6">
    <location>
        <begin position="37"/>
        <end position="436"/>
    </location>
</feature>
<evidence type="ECO:0000259" key="6">
    <source>
        <dbReference type="Pfam" id="PF00501"/>
    </source>
</evidence>
<keyword evidence="9" id="KW-1185">Reference proteome</keyword>
<dbReference type="Pfam" id="PF13193">
    <property type="entry name" value="AMP-binding_C"/>
    <property type="match status" value="1"/>
</dbReference>
<dbReference type="GO" id="GO:0003987">
    <property type="term" value="F:acetate-CoA ligase activity"/>
    <property type="evidence" value="ECO:0007669"/>
    <property type="project" value="UniProtKB-EC"/>
</dbReference>
<proteinExistence type="inferred from homology"/>
<dbReference type="Gene3D" id="3.40.50.12780">
    <property type="entry name" value="N-terminal domain of ligase-like"/>
    <property type="match status" value="1"/>
</dbReference>
<dbReference type="PANTHER" id="PTHR43605:SF10">
    <property type="entry name" value="ACYL-COA SYNTHETASE MEDIUM CHAIN FAMILY MEMBER 3"/>
    <property type="match status" value="1"/>
</dbReference>
<evidence type="ECO:0000313" key="8">
    <source>
        <dbReference type="EMBL" id="CAB3773143.1"/>
    </source>
</evidence>
<evidence type="ECO:0000256" key="4">
    <source>
        <dbReference type="ARBA" id="ARBA00022840"/>
    </source>
</evidence>
<dbReference type="Proteomes" id="UP000494363">
    <property type="component" value="Unassembled WGS sequence"/>
</dbReference>
<evidence type="ECO:0000256" key="3">
    <source>
        <dbReference type="ARBA" id="ARBA00022741"/>
    </source>
</evidence>
<sequence length="588" mass="64543">MLACFETYEQTTSRFEWRIPEEYNIGVDACDKWADGSGRVALVCESQDGRIARYTFDELKRWSDGFAHALRRDGVQKADRIGIFMSQSVETAIAHLAVYKCGAIAVPLFALFGPDALQYRLADSGAVALVTDPAGLQKIGPLRDTLPDLRVVYCVDNEPDRMAHAHAHQRTAQRDAHVDAAEQEKSAATMAPVVAATGDVRPFWTTMSSESEPFDVPATSADDPAVIIYTSGTTGKPKGALHAHRVLLGHLPGVEMSQGFFPVGAKLMWTPADWAWIGGLFDVLLPSLHHGIAVLARRFEKFDPQAAFDLMQRHEVTHAFLPPTALKMMRTVEHPQRWRFALRAVASGGESLGAELIEWGERVFGVTINEFYGQTECNVVLSSCATLFAPRAGWIGKAAPGHQVAIVDETGRPVPAGTQGDIAVRVPDPVMFIGYWCNDAATRDKYRGEWLVTGDTGVADDEGFIRFVGRDDDVITSASYRIGPAPIEDCLLRHPAVRMAAVVGTPDPERTQTVTAFIVLNSGYAPDDTLRADLQQHVKTRLAAHEYPRIIHFVDDLPLTATGKMIRRELREYAARMAFATPPDNAVP</sequence>
<dbReference type="GO" id="GO:0006637">
    <property type="term" value="P:acyl-CoA metabolic process"/>
    <property type="evidence" value="ECO:0007669"/>
    <property type="project" value="TreeGrafter"/>
</dbReference>
<dbReference type="SUPFAM" id="SSF56801">
    <property type="entry name" value="Acetyl-CoA synthetase-like"/>
    <property type="match status" value="1"/>
</dbReference>
<dbReference type="AlphaFoldDB" id="A0A6J5F467"/>
<feature type="domain" description="AMP-binding enzyme C-terminal" evidence="7">
    <location>
        <begin position="487"/>
        <end position="564"/>
    </location>
</feature>
<reference evidence="8 9" key="1">
    <citation type="submission" date="2020-04" db="EMBL/GenBank/DDBJ databases">
        <authorList>
            <person name="De Canck E."/>
        </authorList>
    </citation>
    <scope>NUCLEOTIDE SEQUENCE [LARGE SCALE GENOMIC DNA]</scope>
    <source>
        <strain evidence="8 9">LMG 29542</strain>
    </source>
</reference>
<dbReference type="EC" id="6.2.1.1" evidence="8"/>
<feature type="region of interest" description="Disordered" evidence="5">
    <location>
        <begin position="164"/>
        <end position="183"/>
    </location>
</feature>
<dbReference type="Pfam" id="PF00501">
    <property type="entry name" value="AMP-binding"/>
    <property type="match status" value="1"/>
</dbReference>
<organism evidence="8 9">
    <name type="scientific">Paraburkholderia humisilvae</name>
    <dbReference type="NCBI Taxonomy" id="627669"/>
    <lineage>
        <taxon>Bacteria</taxon>
        <taxon>Pseudomonadati</taxon>
        <taxon>Pseudomonadota</taxon>
        <taxon>Betaproteobacteria</taxon>
        <taxon>Burkholderiales</taxon>
        <taxon>Burkholderiaceae</taxon>
        <taxon>Paraburkholderia</taxon>
    </lineage>
</organism>
<dbReference type="EMBL" id="CADIKH010000069">
    <property type="protein sequence ID" value="CAB3773143.1"/>
    <property type="molecule type" value="Genomic_DNA"/>
</dbReference>
<evidence type="ECO:0000256" key="2">
    <source>
        <dbReference type="ARBA" id="ARBA00022598"/>
    </source>
</evidence>
<dbReference type="Gene3D" id="3.30.300.30">
    <property type="match status" value="1"/>
</dbReference>
<dbReference type="GO" id="GO:0004321">
    <property type="term" value="F:fatty-acyl-CoA synthase activity"/>
    <property type="evidence" value="ECO:0007669"/>
    <property type="project" value="TreeGrafter"/>
</dbReference>
<dbReference type="InterPro" id="IPR045851">
    <property type="entry name" value="AMP-bd_C_sf"/>
</dbReference>
<evidence type="ECO:0000256" key="1">
    <source>
        <dbReference type="ARBA" id="ARBA00006432"/>
    </source>
</evidence>
<dbReference type="GO" id="GO:0006633">
    <property type="term" value="P:fatty acid biosynthetic process"/>
    <property type="evidence" value="ECO:0007669"/>
    <property type="project" value="TreeGrafter"/>
</dbReference>
<gene>
    <name evidence="8" type="primary">acsA_3</name>
    <name evidence="8" type="ORF">LMG29542_07118</name>
</gene>
<dbReference type="InterPro" id="IPR025110">
    <property type="entry name" value="AMP-bd_C"/>
</dbReference>
<keyword evidence="3" id="KW-0547">Nucleotide-binding</keyword>
<dbReference type="InterPro" id="IPR020845">
    <property type="entry name" value="AMP-binding_CS"/>
</dbReference>
<dbReference type="RefSeq" id="WP_175232458.1">
    <property type="nucleotide sequence ID" value="NZ_CADIKH010000069.1"/>
</dbReference>
<dbReference type="CDD" id="cd05971">
    <property type="entry name" value="MACS_like_3"/>
    <property type="match status" value="1"/>
</dbReference>
<protein>
    <submittedName>
        <fullName evidence="8">Acetyl-coenzyme A synthetase</fullName>
        <ecNumber evidence="8">6.2.1.1</ecNumber>
    </submittedName>
</protein>
<evidence type="ECO:0000313" key="9">
    <source>
        <dbReference type="Proteomes" id="UP000494363"/>
    </source>
</evidence>
<keyword evidence="2 8" id="KW-0436">Ligase</keyword>
<evidence type="ECO:0000259" key="7">
    <source>
        <dbReference type="Pfam" id="PF13193"/>
    </source>
</evidence>
<keyword evidence="4" id="KW-0067">ATP-binding</keyword>
<dbReference type="GO" id="GO:0005524">
    <property type="term" value="F:ATP binding"/>
    <property type="evidence" value="ECO:0007669"/>
    <property type="project" value="UniProtKB-KW"/>
</dbReference>
<name>A0A6J5F467_9BURK</name>
<comment type="similarity">
    <text evidence="1">Belongs to the ATP-dependent AMP-binding enzyme family.</text>
</comment>
<dbReference type="InterPro" id="IPR000873">
    <property type="entry name" value="AMP-dep_synth/lig_dom"/>
</dbReference>
<dbReference type="GO" id="GO:0015645">
    <property type="term" value="F:fatty acid ligase activity"/>
    <property type="evidence" value="ECO:0007669"/>
    <property type="project" value="TreeGrafter"/>
</dbReference>